<proteinExistence type="predicted"/>
<dbReference type="Proteomes" id="UP000003146">
    <property type="component" value="Unassembled WGS sequence"/>
</dbReference>
<reference evidence="1 2" key="1">
    <citation type="submission" date="2008-04" db="EMBL/GenBank/DDBJ databases">
        <title>Draft genome sequence of Bacteroides coprocola (DSM 17136).</title>
        <authorList>
            <person name="Sudarsanam P."/>
            <person name="Ley R."/>
            <person name="Guruge J."/>
            <person name="Turnbaugh P.J."/>
            <person name="Mahowald M."/>
            <person name="Liep D."/>
            <person name="Gordon J."/>
        </authorList>
    </citation>
    <scope>NUCLEOTIDE SEQUENCE [LARGE SCALE GENOMIC DNA]</scope>
    <source>
        <strain evidence="1 2">DSM 17136</strain>
    </source>
</reference>
<comment type="caution">
    <text evidence="1">The sequence shown here is derived from an EMBL/GenBank/DDBJ whole genome shotgun (WGS) entry which is preliminary data.</text>
</comment>
<evidence type="ECO:0000313" key="1">
    <source>
        <dbReference type="EMBL" id="EDU98928.1"/>
    </source>
</evidence>
<dbReference type="STRING" id="470145.BACCOP_04042"/>
<accession>B3JQ10</accession>
<sequence length="39" mass="4738">MSCTLLLIVYYLFTYRNHLTSSKIIITEYQYIIYCLVQI</sequence>
<dbReference type="HOGENOM" id="CLU_3304573_0_0_10"/>
<evidence type="ECO:0000313" key="2">
    <source>
        <dbReference type="Proteomes" id="UP000003146"/>
    </source>
</evidence>
<organism evidence="1 2">
    <name type="scientific">Phocaeicola coprocola DSM 17136</name>
    <dbReference type="NCBI Taxonomy" id="470145"/>
    <lineage>
        <taxon>Bacteria</taxon>
        <taxon>Pseudomonadati</taxon>
        <taxon>Bacteroidota</taxon>
        <taxon>Bacteroidia</taxon>
        <taxon>Bacteroidales</taxon>
        <taxon>Bacteroidaceae</taxon>
        <taxon>Phocaeicola</taxon>
    </lineage>
</organism>
<gene>
    <name evidence="1" type="ORF">BACCOP_04042</name>
</gene>
<protein>
    <submittedName>
        <fullName evidence="1">Uncharacterized protein</fullName>
    </submittedName>
</protein>
<dbReference type="EMBL" id="ABIY02000125">
    <property type="protein sequence ID" value="EDU98928.1"/>
    <property type="molecule type" value="Genomic_DNA"/>
</dbReference>
<reference evidence="1 2" key="2">
    <citation type="submission" date="2008-04" db="EMBL/GenBank/DDBJ databases">
        <authorList>
            <person name="Fulton L."/>
            <person name="Clifton S."/>
            <person name="Fulton B."/>
            <person name="Xu J."/>
            <person name="Minx P."/>
            <person name="Pepin K.H."/>
            <person name="Johnson M."/>
            <person name="Thiruvilangam P."/>
            <person name="Bhonagiri V."/>
            <person name="Nash W.E."/>
            <person name="Mardis E.R."/>
            <person name="Wilson R.K."/>
        </authorList>
    </citation>
    <scope>NUCLEOTIDE SEQUENCE [LARGE SCALE GENOMIC DNA]</scope>
    <source>
        <strain evidence="1 2">DSM 17136</strain>
    </source>
</reference>
<dbReference type="AlphaFoldDB" id="B3JQ10"/>
<name>B3JQ10_9BACT</name>